<evidence type="ECO:0000313" key="3">
    <source>
        <dbReference type="EMBL" id="MBB5687741.1"/>
    </source>
</evidence>
<dbReference type="SUPFAM" id="SSF51556">
    <property type="entry name" value="Metallo-dependent hydrolases"/>
    <property type="match status" value="1"/>
</dbReference>
<dbReference type="InterPro" id="IPR032465">
    <property type="entry name" value="ACMSD"/>
</dbReference>
<feature type="domain" description="Amidohydrolase-related" evidence="2">
    <location>
        <begin position="6"/>
        <end position="315"/>
    </location>
</feature>
<dbReference type="InterPro" id="IPR032466">
    <property type="entry name" value="Metal_Hydrolase"/>
</dbReference>
<gene>
    <name evidence="3" type="ORF">FHS49_003787</name>
</gene>
<dbReference type="PANTHER" id="PTHR21240">
    <property type="entry name" value="2-AMINO-3-CARBOXYLMUCONATE-6-SEMIALDEHYDE DECARBOXYLASE"/>
    <property type="match status" value="1"/>
</dbReference>
<dbReference type="PANTHER" id="PTHR21240:SF28">
    <property type="entry name" value="ISO-OROTATE DECARBOXYLASE (EUROFUNG)"/>
    <property type="match status" value="1"/>
</dbReference>
<reference evidence="3 4" key="1">
    <citation type="submission" date="2020-08" db="EMBL/GenBank/DDBJ databases">
        <title>Genomic Encyclopedia of Type Strains, Phase IV (KMG-IV): sequencing the most valuable type-strain genomes for metagenomic binning, comparative biology and taxonomic classification.</title>
        <authorList>
            <person name="Goeker M."/>
        </authorList>
    </citation>
    <scope>NUCLEOTIDE SEQUENCE [LARGE SCALE GENOMIC DNA]</scope>
    <source>
        <strain evidence="3 4">DSM 25079</strain>
    </source>
</reference>
<dbReference type="GO" id="GO:0019748">
    <property type="term" value="P:secondary metabolic process"/>
    <property type="evidence" value="ECO:0007669"/>
    <property type="project" value="TreeGrafter"/>
</dbReference>
<comment type="caution">
    <text evidence="3">The sequence shown here is derived from an EMBL/GenBank/DDBJ whole genome shotgun (WGS) entry which is preliminary data.</text>
</comment>
<proteinExistence type="predicted"/>
<dbReference type="AlphaFoldDB" id="A0A7W9EHG1"/>
<accession>A0A7W9EHG1</accession>
<dbReference type="Pfam" id="PF04909">
    <property type="entry name" value="Amidohydro_2"/>
    <property type="match status" value="1"/>
</dbReference>
<dbReference type="GO" id="GO:0016831">
    <property type="term" value="F:carboxy-lyase activity"/>
    <property type="evidence" value="ECO:0007669"/>
    <property type="project" value="InterPro"/>
</dbReference>
<sequence>MPKTLHAWRQAQLAGEKPNAAGPAISDDELRESIEGGQLRQQRERNADMTIFSPIAGQMGHHLGDLETSIAWSRVCNDIIARVCDMFPDNFVGVCQLPQSPGASTEACADELKRCVEELGFIGCNLNPDASGGHWTVPPLTDPSYYPIYEAMAALDVPAMIHVSGSCAPGVHHTGAHYINGDTTTFMQLIQNDLFADFPQLRLIIPHGGGAVPYHWGRYRGLALDMGRDELEDGLLKNVYFDTCVYHQPGIDLLTHVIPAKNVLFGSEMIGAVKGIDPRTGFNFDDTKRYVDNAAFLSDADRAQIFEGNARRVFPHLNEKLRARGL</sequence>
<dbReference type="EC" id="4.2.1.83" evidence="3"/>
<dbReference type="Gene3D" id="3.20.20.140">
    <property type="entry name" value="Metal-dependent hydrolases"/>
    <property type="match status" value="1"/>
</dbReference>
<keyword evidence="4" id="KW-1185">Reference proteome</keyword>
<protein>
    <submittedName>
        <fullName evidence="3">4-oxalmesaconate hydratase</fullName>
        <ecNumber evidence="3">4.2.1.83</ecNumber>
    </submittedName>
</protein>
<dbReference type="Proteomes" id="UP000549617">
    <property type="component" value="Unassembled WGS sequence"/>
</dbReference>
<dbReference type="InterPro" id="IPR006680">
    <property type="entry name" value="Amidohydro-rel"/>
</dbReference>
<dbReference type="GO" id="GO:0016787">
    <property type="term" value="F:hydrolase activity"/>
    <property type="evidence" value="ECO:0007669"/>
    <property type="project" value="InterPro"/>
</dbReference>
<dbReference type="GO" id="GO:0005737">
    <property type="term" value="C:cytoplasm"/>
    <property type="evidence" value="ECO:0007669"/>
    <property type="project" value="TreeGrafter"/>
</dbReference>
<evidence type="ECO:0000313" key="4">
    <source>
        <dbReference type="Proteomes" id="UP000549617"/>
    </source>
</evidence>
<organism evidence="3 4">
    <name type="scientific">Sphingobium boeckii</name>
    <dbReference type="NCBI Taxonomy" id="1082345"/>
    <lineage>
        <taxon>Bacteria</taxon>
        <taxon>Pseudomonadati</taxon>
        <taxon>Pseudomonadota</taxon>
        <taxon>Alphaproteobacteria</taxon>
        <taxon>Sphingomonadales</taxon>
        <taxon>Sphingomonadaceae</taxon>
        <taxon>Sphingobium</taxon>
    </lineage>
</organism>
<keyword evidence="1 3" id="KW-0456">Lyase</keyword>
<evidence type="ECO:0000259" key="2">
    <source>
        <dbReference type="Pfam" id="PF04909"/>
    </source>
</evidence>
<name>A0A7W9EHG1_9SPHN</name>
<evidence type="ECO:0000256" key="1">
    <source>
        <dbReference type="ARBA" id="ARBA00023239"/>
    </source>
</evidence>
<dbReference type="GO" id="GO:0047584">
    <property type="term" value="F:4-oxalmesaconate hydratase activity"/>
    <property type="evidence" value="ECO:0007669"/>
    <property type="project" value="UniProtKB-EC"/>
</dbReference>
<dbReference type="EMBL" id="JACIJC010000008">
    <property type="protein sequence ID" value="MBB5687741.1"/>
    <property type="molecule type" value="Genomic_DNA"/>
</dbReference>